<feature type="transmembrane region" description="Helical" evidence="6">
    <location>
        <begin position="193"/>
        <end position="219"/>
    </location>
</feature>
<feature type="transmembrane region" description="Helical" evidence="6">
    <location>
        <begin position="231"/>
        <end position="255"/>
    </location>
</feature>
<feature type="transmembrane region" description="Helical" evidence="6">
    <location>
        <begin position="150"/>
        <end position="173"/>
    </location>
</feature>
<dbReference type="PANTHER" id="PTHR43370">
    <property type="entry name" value="SUGAR ABC TRANSPORTER INTEGRAL MEMBRANE PROTEIN-RELATED"/>
    <property type="match status" value="1"/>
</dbReference>
<keyword evidence="4 6" id="KW-1133">Transmembrane helix</keyword>
<protein>
    <submittedName>
        <fullName evidence="7">ABC transporter permease</fullName>
    </submittedName>
</protein>
<comment type="caution">
    <text evidence="7">The sequence shown here is derived from an EMBL/GenBank/DDBJ whole genome shotgun (WGS) entry which is preliminary data.</text>
</comment>
<comment type="subcellular location">
    <subcellularLocation>
        <location evidence="1">Cell membrane</location>
        <topology evidence="1">Multi-pass membrane protein</topology>
    </subcellularLocation>
</comment>
<dbReference type="GO" id="GO:0005886">
    <property type="term" value="C:plasma membrane"/>
    <property type="evidence" value="ECO:0007669"/>
    <property type="project" value="UniProtKB-SubCell"/>
</dbReference>
<dbReference type="EMBL" id="DTIY01000044">
    <property type="protein sequence ID" value="HGY39540.1"/>
    <property type="molecule type" value="Genomic_DNA"/>
</dbReference>
<dbReference type="Pfam" id="PF02653">
    <property type="entry name" value="BPD_transp_2"/>
    <property type="match status" value="1"/>
</dbReference>
<proteinExistence type="predicted"/>
<feature type="transmembrane region" description="Helical" evidence="6">
    <location>
        <begin position="92"/>
        <end position="110"/>
    </location>
</feature>
<name>A0A7V4TGR5_9BACT</name>
<gene>
    <name evidence="7" type="ORF">ENW11_07045</name>
</gene>
<feature type="transmembrane region" description="Helical" evidence="6">
    <location>
        <begin position="12"/>
        <end position="31"/>
    </location>
</feature>
<sequence length="307" mass="32801">MSLSQIINLSLFQAQLRMATPILFAALGGLLCERVGVVNIGLEGIMLTSAFFGVLVTYFTSSSLLGFLGGLASGFLWGLIIAVLTVRFFGNQIVVGTGVNVFGLGLSAFLSQKIWGSRGASEAVSGFAPLRSDLLARLPYLGPVLNEHTFLVYLAVVLVFVLHFFLFATPWGLRLRAVGENPQAADTAGIDVFRYKTLGVVAGSLVASLGGVFLSLGHLNFFAWGMTSGRGFIGLAAMIFGKWTPLGCLLSSLLFGFADALQMRLQALGVLPSQIILLIPYLVTILVLSGFVGRAVPPARYEPYRKE</sequence>
<dbReference type="PANTHER" id="PTHR43370:SF1">
    <property type="entry name" value="GUANOSINE ABC TRANSPORTER PERMEASE PROTEIN NUPQ"/>
    <property type="match status" value="1"/>
</dbReference>
<feature type="transmembrane region" description="Helical" evidence="6">
    <location>
        <begin position="275"/>
        <end position="296"/>
    </location>
</feature>
<reference evidence="7" key="1">
    <citation type="journal article" date="2020" name="mSystems">
        <title>Genome- and Community-Level Interaction Insights into Carbon Utilization and Element Cycling Functions of Hydrothermarchaeota in Hydrothermal Sediment.</title>
        <authorList>
            <person name="Zhou Z."/>
            <person name="Liu Y."/>
            <person name="Xu W."/>
            <person name="Pan J."/>
            <person name="Luo Z.H."/>
            <person name="Li M."/>
        </authorList>
    </citation>
    <scope>NUCLEOTIDE SEQUENCE [LARGE SCALE GENOMIC DNA]</scope>
    <source>
        <strain evidence="7">SpSt-82</strain>
    </source>
</reference>
<evidence type="ECO:0000256" key="6">
    <source>
        <dbReference type="SAM" id="Phobius"/>
    </source>
</evidence>
<evidence type="ECO:0000256" key="2">
    <source>
        <dbReference type="ARBA" id="ARBA00022475"/>
    </source>
</evidence>
<evidence type="ECO:0000256" key="5">
    <source>
        <dbReference type="ARBA" id="ARBA00023136"/>
    </source>
</evidence>
<keyword evidence="2" id="KW-1003">Cell membrane</keyword>
<evidence type="ECO:0000256" key="4">
    <source>
        <dbReference type="ARBA" id="ARBA00022989"/>
    </source>
</evidence>
<dbReference type="GO" id="GO:0022857">
    <property type="term" value="F:transmembrane transporter activity"/>
    <property type="evidence" value="ECO:0007669"/>
    <property type="project" value="InterPro"/>
</dbReference>
<organism evidence="7">
    <name type="scientific">Candidatus Caldatribacterium saccharofermentans</name>
    <dbReference type="NCBI Taxonomy" id="1454753"/>
    <lineage>
        <taxon>Bacteria</taxon>
        <taxon>Pseudomonadati</taxon>
        <taxon>Atribacterota</taxon>
        <taxon>Atribacteria</taxon>
        <taxon>Atribacterales</taxon>
        <taxon>Candidatus Caldatribacteriaceae</taxon>
        <taxon>Candidatus Caldatribacterium</taxon>
    </lineage>
</organism>
<dbReference type="RefSeq" id="WP_427365475.1">
    <property type="nucleotide sequence ID" value="NZ_CP187957.1"/>
</dbReference>
<evidence type="ECO:0000313" key="7">
    <source>
        <dbReference type="EMBL" id="HGY39540.1"/>
    </source>
</evidence>
<accession>A0A7V4TGR5</accession>
<feature type="transmembrane region" description="Helical" evidence="6">
    <location>
        <begin position="37"/>
        <end position="58"/>
    </location>
</feature>
<keyword evidence="3 6" id="KW-0812">Transmembrane</keyword>
<dbReference type="CDD" id="cd06580">
    <property type="entry name" value="TM_PBP1_transp_TpRbsC_like"/>
    <property type="match status" value="1"/>
</dbReference>
<keyword evidence="5 6" id="KW-0472">Membrane</keyword>
<dbReference type="AlphaFoldDB" id="A0A7V4TGR5"/>
<dbReference type="InterPro" id="IPR001851">
    <property type="entry name" value="ABC_transp_permease"/>
</dbReference>
<evidence type="ECO:0000256" key="1">
    <source>
        <dbReference type="ARBA" id="ARBA00004651"/>
    </source>
</evidence>
<feature type="transmembrane region" description="Helical" evidence="6">
    <location>
        <begin position="65"/>
        <end position="86"/>
    </location>
</feature>
<evidence type="ECO:0000256" key="3">
    <source>
        <dbReference type="ARBA" id="ARBA00022692"/>
    </source>
</evidence>